<evidence type="ECO:0000313" key="3">
    <source>
        <dbReference type="EMBL" id="NIJ64700.1"/>
    </source>
</evidence>
<feature type="chain" id="PRO_5031524426" description="Heavy-metal-associated domain-containing protein" evidence="2">
    <location>
        <begin position="27"/>
        <end position="424"/>
    </location>
</feature>
<dbReference type="AlphaFoldDB" id="A0A7X5UYM7"/>
<reference evidence="3 4" key="1">
    <citation type="submission" date="2020-03" db="EMBL/GenBank/DDBJ databases">
        <title>Genomic Encyclopedia of Type Strains, Phase IV (KMG-IV): sequencing the most valuable type-strain genomes for metagenomic binning, comparative biology and taxonomic classification.</title>
        <authorList>
            <person name="Goeker M."/>
        </authorList>
    </citation>
    <scope>NUCLEOTIDE SEQUENCE [LARGE SCALE GENOMIC DNA]</scope>
    <source>
        <strain evidence="3 4">DSM 4733</strain>
    </source>
</reference>
<proteinExistence type="predicted"/>
<evidence type="ECO:0000256" key="1">
    <source>
        <dbReference type="SAM" id="MobiDB-lite"/>
    </source>
</evidence>
<feature type="compositionally biased region" description="Low complexity" evidence="1">
    <location>
        <begin position="311"/>
        <end position="324"/>
    </location>
</feature>
<evidence type="ECO:0000256" key="2">
    <source>
        <dbReference type="SAM" id="SignalP"/>
    </source>
</evidence>
<gene>
    <name evidence="3" type="ORF">FHR20_001631</name>
</gene>
<name>A0A7X5UYM7_9SPHN</name>
<sequence length="424" mass="43939">MTLARKSLTIGIASALALAGLGAVLAEGDGKSGGGSAVPIDASGSFEVSGVDVDVKGKDADAARYGGWRLAQRKGWEMLSRKLTGKASTMSDSALDSLVTGIVVEKEQIGPTRYIARLSVLFDRNKAGGILGVSVAVNQSPPMLIVPLEYSGGTGLVFERETAWARAWNRFKSGGSTVDYVRVQGNGPDSMLLNAGQVLRRGRNWWRSVLDQYGAADVLIAEVQLRREYPGGPIIGIFSATHGPDRQKIADFALRVDNGDSLDTLMDAGVQRLDKAYQQALALGQLGTDRLLATRPPGAKAEEKPSDEATEAATPTPEPSAAAGTAVSVQFDTPNVGSVNAGEAALRGIPGVRSAVTSSLALGGISVMRVSYDGQIASLHAQLEARGWSVQEGPGVLRIRRAGGGGGGAQPAPTPQATEAPNGG</sequence>
<feature type="signal peptide" evidence="2">
    <location>
        <begin position="1"/>
        <end position="26"/>
    </location>
</feature>
<dbReference type="EMBL" id="JAASQV010000001">
    <property type="protein sequence ID" value="NIJ64700.1"/>
    <property type="molecule type" value="Genomic_DNA"/>
</dbReference>
<keyword evidence="2" id="KW-0732">Signal</keyword>
<dbReference type="Proteomes" id="UP000564677">
    <property type="component" value="Unassembled WGS sequence"/>
</dbReference>
<dbReference type="RefSeq" id="WP_167299020.1">
    <property type="nucleotide sequence ID" value="NZ_JAASQV010000001.1"/>
</dbReference>
<evidence type="ECO:0008006" key="5">
    <source>
        <dbReference type="Google" id="ProtNLM"/>
    </source>
</evidence>
<feature type="compositionally biased region" description="Low complexity" evidence="1">
    <location>
        <begin position="415"/>
        <end position="424"/>
    </location>
</feature>
<feature type="region of interest" description="Disordered" evidence="1">
    <location>
        <begin position="400"/>
        <end position="424"/>
    </location>
</feature>
<feature type="region of interest" description="Disordered" evidence="1">
    <location>
        <begin position="296"/>
        <end position="324"/>
    </location>
</feature>
<keyword evidence="4" id="KW-1185">Reference proteome</keyword>
<protein>
    <recommendedName>
        <fullName evidence="5">Heavy-metal-associated domain-containing protein</fullName>
    </recommendedName>
</protein>
<comment type="caution">
    <text evidence="3">The sequence shown here is derived from an EMBL/GenBank/DDBJ whole genome shotgun (WGS) entry which is preliminary data.</text>
</comment>
<accession>A0A7X5UYM7</accession>
<evidence type="ECO:0000313" key="4">
    <source>
        <dbReference type="Proteomes" id="UP000564677"/>
    </source>
</evidence>
<organism evidence="3 4">
    <name type="scientific">Sphingomonas leidyi</name>
    <dbReference type="NCBI Taxonomy" id="68569"/>
    <lineage>
        <taxon>Bacteria</taxon>
        <taxon>Pseudomonadati</taxon>
        <taxon>Pseudomonadota</taxon>
        <taxon>Alphaproteobacteria</taxon>
        <taxon>Sphingomonadales</taxon>
        <taxon>Sphingomonadaceae</taxon>
        <taxon>Sphingomonas</taxon>
    </lineage>
</organism>